<evidence type="ECO:0000256" key="6">
    <source>
        <dbReference type="ARBA" id="ARBA00022552"/>
    </source>
</evidence>
<dbReference type="Pfam" id="PF20260">
    <property type="entry name" value="PUA_4"/>
    <property type="match status" value="1"/>
</dbReference>
<evidence type="ECO:0000256" key="3">
    <source>
        <dbReference type="ARBA" id="ARBA00012328"/>
    </source>
</evidence>
<dbReference type="SUPFAM" id="SSF75217">
    <property type="entry name" value="alpha/beta knot"/>
    <property type="match status" value="1"/>
</dbReference>
<organism evidence="15 16">
    <name type="scientific">Nitrincola tapanii</name>
    <dbReference type="NCBI Taxonomy" id="1708751"/>
    <lineage>
        <taxon>Bacteria</taxon>
        <taxon>Pseudomonadati</taxon>
        <taxon>Pseudomonadota</taxon>
        <taxon>Gammaproteobacteria</taxon>
        <taxon>Oceanospirillales</taxon>
        <taxon>Oceanospirillaceae</taxon>
        <taxon>Nitrincola</taxon>
    </lineage>
</organism>
<comment type="catalytic activity">
    <reaction evidence="11 12">
        <text>uridine(1498) in 16S rRNA + S-adenosyl-L-methionine = N(3)-methyluridine(1498) in 16S rRNA + S-adenosyl-L-homocysteine + H(+)</text>
        <dbReference type="Rhea" id="RHEA:42920"/>
        <dbReference type="Rhea" id="RHEA-COMP:10283"/>
        <dbReference type="Rhea" id="RHEA-COMP:10284"/>
        <dbReference type="ChEBI" id="CHEBI:15378"/>
        <dbReference type="ChEBI" id="CHEBI:57856"/>
        <dbReference type="ChEBI" id="CHEBI:59789"/>
        <dbReference type="ChEBI" id="CHEBI:65315"/>
        <dbReference type="ChEBI" id="CHEBI:74502"/>
        <dbReference type="EC" id="2.1.1.193"/>
    </reaction>
</comment>
<dbReference type="InterPro" id="IPR015947">
    <property type="entry name" value="PUA-like_sf"/>
</dbReference>
<dbReference type="EMBL" id="SMRS01000006">
    <property type="protein sequence ID" value="KAA0874330.1"/>
    <property type="molecule type" value="Genomic_DNA"/>
</dbReference>
<evidence type="ECO:0000256" key="5">
    <source>
        <dbReference type="ARBA" id="ARBA00022490"/>
    </source>
</evidence>
<keyword evidence="5 12" id="KW-0963">Cytoplasm</keyword>
<evidence type="ECO:0000313" key="15">
    <source>
        <dbReference type="EMBL" id="KAA0874330.1"/>
    </source>
</evidence>
<dbReference type="InterPro" id="IPR006700">
    <property type="entry name" value="RsmE"/>
</dbReference>
<reference evidence="15 16" key="1">
    <citation type="submission" date="2019-03" db="EMBL/GenBank/DDBJ databases">
        <title>Nitrincola sp. nov. isolated from an Indian soda lake.</title>
        <authorList>
            <person name="Joshi A."/>
            <person name="Thite S.V."/>
            <person name="Joseph N."/>
            <person name="Dhotre D."/>
            <person name="Moorthy M."/>
            <person name="Shouche Y.S."/>
        </authorList>
    </citation>
    <scope>NUCLEOTIDE SEQUENCE [LARGE SCALE GENOMIC DNA]</scope>
    <source>
        <strain evidence="15 16">MEB193</strain>
    </source>
</reference>
<comment type="similarity">
    <text evidence="2 12">Belongs to the RNA methyltransferase RsmE family.</text>
</comment>
<dbReference type="Gene3D" id="2.40.240.20">
    <property type="entry name" value="Hypothetical PUA domain-like, domain 1"/>
    <property type="match status" value="1"/>
</dbReference>
<dbReference type="SUPFAM" id="SSF88697">
    <property type="entry name" value="PUA domain-like"/>
    <property type="match status" value="1"/>
</dbReference>
<dbReference type="OrthoDB" id="9815641at2"/>
<evidence type="ECO:0000256" key="10">
    <source>
        <dbReference type="ARBA" id="ARBA00025699"/>
    </source>
</evidence>
<dbReference type="PANTHER" id="PTHR30027">
    <property type="entry name" value="RIBOSOMAL RNA SMALL SUBUNIT METHYLTRANSFERASE E"/>
    <property type="match status" value="1"/>
</dbReference>
<evidence type="ECO:0000256" key="9">
    <source>
        <dbReference type="ARBA" id="ARBA00022691"/>
    </source>
</evidence>
<dbReference type="Proteomes" id="UP000325302">
    <property type="component" value="Unassembled WGS sequence"/>
</dbReference>
<keyword evidence="8 12" id="KW-0808">Transferase</keyword>
<evidence type="ECO:0000256" key="7">
    <source>
        <dbReference type="ARBA" id="ARBA00022603"/>
    </source>
</evidence>
<dbReference type="GO" id="GO:0005737">
    <property type="term" value="C:cytoplasm"/>
    <property type="evidence" value="ECO:0007669"/>
    <property type="project" value="UniProtKB-SubCell"/>
</dbReference>
<evidence type="ECO:0000256" key="8">
    <source>
        <dbReference type="ARBA" id="ARBA00022679"/>
    </source>
</evidence>
<accession>A0A5A9W0N1</accession>
<evidence type="ECO:0000256" key="1">
    <source>
        <dbReference type="ARBA" id="ARBA00004496"/>
    </source>
</evidence>
<feature type="domain" description="Ribosomal RNA small subunit methyltransferase E methyltransferase" evidence="13">
    <location>
        <begin position="75"/>
        <end position="235"/>
    </location>
</feature>
<evidence type="ECO:0000256" key="11">
    <source>
        <dbReference type="ARBA" id="ARBA00047944"/>
    </source>
</evidence>
<dbReference type="Gene3D" id="3.40.1280.10">
    <property type="match status" value="1"/>
</dbReference>
<dbReference type="InterPro" id="IPR046887">
    <property type="entry name" value="RsmE_PUA-like"/>
</dbReference>
<dbReference type="PIRSF" id="PIRSF015601">
    <property type="entry name" value="MTase_slr0722"/>
    <property type="match status" value="1"/>
</dbReference>
<keyword evidence="9 12" id="KW-0949">S-adenosyl-L-methionine</keyword>
<dbReference type="InterPro" id="IPR046886">
    <property type="entry name" value="RsmE_MTase_dom"/>
</dbReference>
<sequence length="242" mass="27239">MRIPRFYEPLLQAGMDQLELSESVAQHALKVLRMREGERLRLFNGQGLEFLAELLPASRRSAQARLLESIPQHSESSLRIELGQALSRGERMDFAIQKATELGCAQITPLFTERCEVRLDAQRQDKRQRHWQQIAISACEQSQRQVIPEITHPVPLQDWLSDCQADLKLVLDPHQALSLGEHPRPQSIALLIGPEGGLSAEEIELARNQGFFPLTLGPRVLRTETAPVAACAILQYLWGDLS</sequence>
<keyword evidence="6 12" id="KW-0698">rRNA processing</keyword>
<evidence type="ECO:0000313" key="16">
    <source>
        <dbReference type="Proteomes" id="UP000325302"/>
    </source>
</evidence>
<evidence type="ECO:0000259" key="14">
    <source>
        <dbReference type="Pfam" id="PF20260"/>
    </source>
</evidence>
<dbReference type="RefSeq" id="WP_149391063.1">
    <property type="nucleotide sequence ID" value="NZ_SMRS01000006.1"/>
</dbReference>
<evidence type="ECO:0000259" key="13">
    <source>
        <dbReference type="Pfam" id="PF04452"/>
    </source>
</evidence>
<proteinExistence type="inferred from homology"/>
<protein>
    <recommendedName>
        <fullName evidence="4 12">Ribosomal RNA small subunit methyltransferase E</fullName>
        <ecNumber evidence="3 12">2.1.1.193</ecNumber>
    </recommendedName>
</protein>
<keyword evidence="16" id="KW-1185">Reference proteome</keyword>
<comment type="caution">
    <text evidence="15">The sequence shown here is derived from an EMBL/GenBank/DDBJ whole genome shotgun (WGS) entry which is preliminary data.</text>
</comment>
<keyword evidence="7 12" id="KW-0489">Methyltransferase</keyword>
<dbReference type="CDD" id="cd18084">
    <property type="entry name" value="RsmE-like"/>
    <property type="match status" value="1"/>
</dbReference>
<dbReference type="AlphaFoldDB" id="A0A5A9W0N1"/>
<evidence type="ECO:0000256" key="4">
    <source>
        <dbReference type="ARBA" id="ARBA00013673"/>
    </source>
</evidence>
<dbReference type="InterPro" id="IPR029026">
    <property type="entry name" value="tRNA_m1G_MTases_N"/>
</dbReference>
<evidence type="ECO:0000256" key="2">
    <source>
        <dbReference type="ARBA" id="ARBA00005528"/>
    </source>
</evidence>
<feature type="domain" description="Ribosomal RNA small subunit methyltransferase E PUA-like" evidence="14">
    <location>
        <begin position="22"/>
        <end position="66"/>
    </location>
</feature>
<comment type="function">
    <text evidence="10 12">Specifically methylates the N3 position of the uracil ring of uridine 1498 (m3U1498) in 16S rRNA. Acts on the fully assembled 30S ribosomal subunit.</text>
</comment>
<dbReference type="NCBIfam" id="TIGR00046">
    <property type="entry name" value="RsmE family RNA methyltransferase"/>
    <property type="match status" value="1"/>
</dbReference>
<gene>
    <name evidence="15" type="ORF">E1H14_08620</name>
</gene>
<evidence type="ECO:0000256" key="12">
    <source>
        <dbReference type="PIRNR" id="PIRNR015601"/>
    </source>
</evidence>
<dbReference type="Pfam" id="PF04452">
    <property type="entry name" value="Methyltrans_RNA"/>
    <property type="match status" value="1"/>
</dbReference>
<dbReference type="EC" id="2.1.1.193" evidence="3 12"/>
<dbReference type="PANTHER" id="PTHR30027:SF3">
    <property type="entry name" value="16S RRNA (URACIL(1498)-N(3))-METHYLTRANSFERASE"/>
    <property type="match status" value="1"/>
</dbReference>
<dbReference type="GO" id="GO:0070042">
    <property type="term" value="F:rRNA (uridine-N3-)-methyltransferase activity"/>
    <property type="evidence" value="ECO:0007669"/>
    <property type="project" value="TreeGrafter"/>
</dbReference>
<dbReference type="InterPro" id="IPR029028">
    <property type="entry name" value="Alpha/beta_knot_MTases"/>
</dbReference>
<comment type="subcellular location">
    <subcellularLocation>
        <location evidence="1 12">Cytoplasm</location>
    </subcellularLocation>
</comment>
<name>A0A5A9W0N1_9GAMM</name>
<dbReference type="NCBIfam" id="NF008692">
    <property type="entry name" value="PRK11713.1-5"/>
    <property type="match status" value="1"/>
</dbReference>
<dbReference type="GO" id="GO:0070475">
    <property type="term" value="P:rRNA base methylation"/>
    <property type="evidence" value="ECO:0007669"/>
    <property type="project" value="TreeGrafter"/>
</dbReference>